<dbReference type="STRING" id="1276538.A0A1X7RNA5"/>
<proteinExistence type="predicted"/>
<dbReference type="PANTHER" id="PTHR48079">
    <property type="entry name" value="PROTEIN YEEZ"/>
    <property type="match status" value="1"/>
</dbReference>
<protein>
    <recommendedName>
        <fullName evidence="1">NAD-dependent epimerase/dehydratase domain-containing protein</fullName>
    </recommendedName>
</protein>
<evidence type="ECO:0000313" key="2">
    <source>
        <dbReference type="EMBL" id="SMQ48886.1"/>
    </source>
</evidence>
<dbReference type="InterPro" id="IPR036291">
    <property type="entry name" value="NAD(P)-bd_dom_sf"/>
</dbReference>
<dbReference type="GO" id="GO:0004029">
    <property type="term" value="F:aldehyde dehydrogenase (NAD+) activity"/>
    <property type="evidence" value="ECO:0007669"/>
    <property type="project" value="TreeGrafter"/>
</dbReference>
<dbReference type="GO" id="GO:0005737">
    <property type="term" value="C:cytoplasm"/>
    <property type="evidence" value="ECO:0007669"/>
    <property type="project" value="TreeGrafter"/>
</dbReference>
<dbReference type="InterPro" id="IPR051783">
    <property type="entry name" value="NAD(P)-dependent_oxidoreduct"/>
</dbReference>
<dbReference type="AlphaFoldDB" id="A0A1X7RNA5"/>
<gene>
    <name evidence="2" type="ORF">ZT3D7_G4036</name>
</gene>
<sequence>MATKLFVTGVTGYIGGDALYAILTAHPEYEITALVRNTDKGAAVASHFAKVRLVYGDLDSEDLIEKESAAAHIVCNWASADHEACLNAIIRGLSKKHSSAPGYLIQNSGAGLMTFEDIRNQRFGEALSDKVYNDLDGVHEVTSMPPDAPHVFADQIVLRAAEETKSVRTAIVCPPCIYGAGRGPDNQRSVQIPELCAATIKNGFTPKINAGQAWWNFVHVHDLSALYLLLVEKAAAGGETADWNGKPATWGKEGYYFCENEEFVWADVSQMIADQAKEMGLVEEAVVKGITVEEGKKMANAAGLLWGANTRGKAERAKVVLGWEAKKTLKEELKEQLEIEKKRVKVGHAAVAAGEARP</sequence>
<reference evidence="2 3" key="1">
    <citation type="submission" date="2016-06" db="EMBL/GenBank/DDBJ databases">
        <authorList>
            <person name="Kjaerup R.B."/>
            <person name="Dalgaard T.S."/>
            <person name="Juul-Madsen H.R."/>
        </authorList>
    </citation>
    <scope>NUCLEOTIDE SEQUENCE [LARGE SCALE GENOMIC DNA]</scope>
</reference>
<keyword evidence="3" id="KW-1185">Reference proteome</keyword>
<organism evidence="2 3">
    <name type="scientific">Zymoseptoria tritici (strain ST99CH_3D7)</name>
    <dbReference type="NCBI Taxonomy" id="1276538"/>
    <lineage>
        <taxon>Eukaryota</taxon>
        <taxon>Fungi</taxon>
        <taxon>Dikarya</taxon>
        <taxon>Ascomycota</taxon>
        <taxon>Pezizomycotina</taxon>
        <taxon>Dothideomycetes</taxon>
        <taxon>Dothideomycetidae</taxon>
        <taxon>Mycosphaerellales</taxon>
        <taxon>Mycosphaerellaceae</taxon>
        <taxon>Zymoseptoria</taxon>
    </lineage>
</organism>
<evidence type="ECO:0000259" key="1">
    <source>
        <dbReference type="Pfam" id="PF01370"/>
    </source>
</evidence>
<accession>A0A1X7RNA5</accession>
<feature type="domain" description="NAD-dependent epimerase/dehydratase" evidence="1">
    <location>
        <begin position="6"/>
        <end position="244"/>
    </location>
</feature>
<dbReference type="EMBL" id="LT853694">
    <property type="protein sequence ID" value="SMQ48886.1"/>
    <property type="molecule type" value="Genomic_DNA"/>
</dbReference>
<evidence type="ECO:0000313" key="3">
    <source>
        <dbReference type="Proteomes" id="UP000215127"/>
    </source>
</evidence>
<dbReference type="Proteomes" id="UP000215127">
    <property type="component" value="Chromosome 3"/>
</dbReference>
<dbReference type="PANTHER" id="PTHR48079:SF6">
    <property type="entry name" value="NAD(P)-BINDING DOMAIN-CONTAINING PROTEIN-RELATED"/>
    <property type="match status" value="1"/>
</dbReference>
<dbReference type="InterPro" id="IPR001509">
    <property type="entry name" value="Epimerase_deHydtase"/>
</dbReference>
<dbReference type="Gene3D" id="3.40.50.720">
    <property type="entry name" value="NAD(P)-binding Rossmann-like Domain"/>
    <property type="match status" value="2"/>
</dbReference>
<dbReference type="SUPFAM" id="SSF51735">
    <property type="entry name" value="NAD(P)-binding Rossmann-fold domains"/>
    <property type="match status" value="1"/>
</dbReference>
<name>A0A1X7RNA5_ZYMT9</name>
<dbReference type="Pfam" id="PF01370">
    <property type="entry name" value="Epimerase"/>
    <property type="match status" value="1"/>
</dbReference>